<dbReference type="EMBL" id="ML977329">
    <property type="protein sequence ID" value="KAF2113134.1"/>
    <property type="molecule type" value="Genomic_DNA"/>
</dbReference>
<evidence type="ECO:0000313" key="3">
    <source>
        <dbReference type="Proteomes" id="UP000799770"/>
    </source>
</evidence>
<evidence type="ECO:0000256" key="1">
    <source>
        <dbReference type="SAM" id="SignalP"/>
    </source>
</evidence>
<dbReference type="OrthoDB" id="10557442at2759"/>
<organism evidence="2 3">
    <name type="scientific">Lophiotrema nucula</name>
    <dbReference type="NCBI Taxonomy" id="690887"/>
    <lineage>
        <taxon>Eukaryota</taxon>
        <taxon>Fungi</taxon>
        <taxon>Dikarya</taxon>
        <taxon>Ascomycota</taxon>
        <taxon>Pezizomycotina</taxon>
        <taxon>Dothideomycetes</taxon>
        <taxon>Pleosporomycetidae</taxon>
        <taxon>Pleosporales</taxon>
        <taxon>Lophiotremataceae</taxon>
        <taxon>Lophiotrema</taxon>
    </lineage>
</organism>
<accession>A0A6A5Z254</accession>
<protein>
    <submittedName>
        <fullName evidence="2">Uncharacterized protein</fullName>
    </submittedName>
</protein>
<evidence type="ECO:0000313" key="2">
    <source>
        <dbReference type="EMBL" id="KAF2113134.1"/>
    </source>
</evidence>
<dbReference type="AlphaFoldDB" id="A0A6A5Z254"/>
<dbReference type="Proteomes" id="UP000799770">
    <property type="component" value="Unassembled WGS sequence"/>
</dbReference>
<name>A0A6A5Z254_9PLEO</name>
<keyword evidence="1" id="KW-0732">Signal</keyword>
<sequence length="211" mass="24327">MLLLFLFVLVVTLVDFTSLVNASIKAHHTGKATCVFDRATELETRRLLTEISKELESYPFLEQNIGIDVTAYPSRYNLTVLQHSCDTYRSLLAAPIIQVENRSNDVSYLITLLDDVITHRRMTLGKLQELRDRAEAGFQSLLRNHSNVSRYEIKYEYELHPIPLLGMLRNIWSSQNSITSMQQARDELVKRRVAMTRSCSAPSRSTRREHI</sequence>
<proteinExistence type="predicted"/>
<feature type="signal peptide" evidence="1">
    <location>
        <begin position="1"/>
        <end position="22"/>
    </location>
</feature>
<reference evidence="2" key="1">
    <citation type="journal article" date="2020" name="Stud. Mycol.">
        <title>101 Dothideomycetes genomes: a test case for predicting lifestyles and emergence of pathogens.</title>
        <authorList>
            <person name="Haridas S."/>
            <person name="Albert R."/>
            <person name="Binder M."/>
            <person name="Bloem J."/>
            <person name="Labutti K."/>
            <person name="Salamov A."/>
            <person name="Andreopoulos B."/>
            <person name="Baker S."/>
            <person name="Barry K."/>
            <person name="Bills G."/>
            <person name="Bluhm B."/>
            <person name="Cannon C."/>
            <person name="Castanera R."/>
            <person name="Culley D."/>
            <person name="Daum C."/>
            <person name="Ezra D."/>
            <person name="Gonzalez J."/>
            <person name="Henrissat B."/>
            <person name="Kuo A."/>
            <person name="Liang C."/>
            <person name="Lipzen A."/>
            <person name="Lutzoni F."/>
            <person name="Magnuson J."/>
            <person name="Mondo S."/>
            <person name="Nolan M."/>
            <person name="Ohm R."/>
            <person name="Pangilinan J."/>
            <person name="Park H.-J."/>
            <person name="Ramirez L."/>
            <person name="Alfaro M."/>
            <person name="Sun H."/>
            <person name="Tritt A."/>
            <person name="Yoshinaga Y."/>
            <person name="Zwiers L.-H."/>
            <person name="Turgeon B."/>
            <person name="Goodwin S."/>
            <person name="Spatafora J."/>
            <person name="Crous P."/>
            <person name="Grigoriev I."/>
        </authorList>
    </citation>
    <scope>NUCLEOTIDE SEQUENCE</scope>
    <source>
        <strain evidence="2">CBS 627.86</strain>
    </source>
</reference>
<keyword evidence="3" id="KW-1185">Reference proteome</keyword>
<gene>
    <name evidence="2" type="ORF">BDV96DRAFT_648746</name>
</gene>
<feature type="chain" id="PRO_5025382674" evidence="1">
    <location>
        <begin position="23"/>
        <end position="211"/>
    </location>
</feature>